<keyword evidence="2" id="KW-0732">Signal</keyword>
<keyword evidence="5" id="KW-1185">Reference proteome</keyword>
<evidence type="ECO:0000259" key="3">
    <source>
        <dbReference type="PROSITE" id="PS50878"/>
    </source>
</evidence>
<feature type="domain" description="Reverse transcriptase" evidence="3">
    <location>
        <begin position="72"/>
        <end position="315"/>
    </location>
</feature>
<dbReference type="EMBL" id="JAUNZN010000007">
    <property type="protein sequence ID" value="KAK4817842.1"/>
    <property type="molecule type" value="Genomic_DNA"/>
</dbReference>
<dbReference type="AlphaFoldDB" id="A0AAN7N151"/>
<evidence type="ECO:0000313" key="4">
    <source>
        <dbReference type="EMBL" id="KAK4817842.1"/>
    </source>
</evidence>
<sequence length="590" mass="67270">MSVIAIARSKVIVVTLLATRLCQAEIGLCQYTNRRGIEKIHPSRNPPSGMRHRVLKELADVVAKPLPKISEKSWQSGEVPGDWKKGNIAPIFKKGRKEDPGNCQPISLTSVPGKVMEQILLEAMLRDMEDREVIRDSQHGFTKGKSCLTNLVAFCDGVTTSVEKGRVIYVIYLDFAFDMVLHNILLSKLERYGFDGWTVQRIRNWLDGCIQRVNGSMSRWRSVMSGVPQGSILGPVLFNIFINDIDSRIKCTLSKFADDTKLDKLEKWAHVNLMRFNKAKCKVLHLGQGNPQDHYRLGDEGIESSPVEKDLGVLLDEEMDMSQQCALTAQKANRTLGCIKRRVASRSREVILPLYSALVRPQLEYLVQLWSPQHRKDMDLLEGVQRRATKIIRGMEHLSYEDRLRELGLFSLEKRRLWEDLIAAFPYLKGAYKKNGDKLFSRACCNRTRGNGFKLKQGRFRLATRKKFFTMRVVKHWNRLPREVVDASSLETFKGKYVKVKEDPELPEKESQRDASIMCHISKSKDRDAQRVRHGQRGGWEQHAAITKCVPSFNMPQQSKMGADTRNDLRGSNINGNPMCKQLPHGKGDP</sequence>
<comment type="caution">
    <text evidence="4">The sequence shown here is derived from an EMBL/GenBank/DDBJ whole genome shotgun (WGS) entry which is preliminary data.</text>
</comment>
<evidence type="ECO:0000313" key="5">
    <source>
        <dbReference type="Proteomes" id="UP001333110"/>
    </source>
</evidence>
<dbReference type="PROSITE" id="PS50878">
    <property type="entry name" value="RT_POL"/>
    <property type="match status" value="1"/>
</dbReference>
<dbReference type="Proteomes" id="UP001333110">
    <property type="component" value="Unassembled WGS sequence"/>
</dbReference>
<name>A0AAN7N151_MYCAM</name>
<feature type="chain" id="PRO_5043052833" description="Reverse transcriptase domain-containing protein" evidence="2">
    <location>
        <begin position="25"/>
        <end position="590"/>
    </location>
</feature>
<dbReference type="CDD" id="cd01650">
    <property type="entry name" value="RT_nLTR_like"/>
    <property type="match status" value="1"/>
</dbReference>
<evidence type="ECO:0000256" key="2">
    <source>
        <dbReference type="SAM" id="SignalP"/>
    </source>
</evidence>
<feature type="region of interest" description="Disordered" evidence="1">
    <location>
        <begin position="553"/>
        <end position="590"/>
    </location>
</feature>
<dbReference type="Pfam" id="PF00078">
    <property type="entry name" value="RVT_1"/>
    <property type="match status" value="1"/>
</dbReference>
<feature type="signal peptide" evidence="2">
    <location>
        <begin position="1"/>
        <end position="24"/>
    </location>
</feature>
<reference evidence="4 5" key="1">
    <citation type="journal article" date="2023" name="J. Hered.">
        <title>Chromosome-level genome of the wood stork (Mycteria americana) provides insight into avian chromosome evolution.</title>
        <authorList>
            <person name="Flamio R. Jr."/>
            <person name="Ramstad K.M."/>
        </authorList>
    </citation>
    <scope>NUCLEOTIDE SEQUENCE [LARGE SCALE GENOMIC DNA]</scope>
    <source>
        <strain evidence="4">JAX WOST 10</strain>
    </source>
</reference>
<dbReference type="PANTHER" id="PTHR33332">
    <property type="entry name" value="REVERSE TRANSCRIPTASE DOMAIN-CONTAINING PROTEIN"/>
    <property type="match status" value="1"/>
</dbReference>
<accession>A0AAN7N151</accession>
<organism evidence="4 5">
    <name type="scientific">Mycteria americana</name>
    <name type="common">Wood stork</name>
    <dbReference type="NCBI Taxonomy" id="33587"/>
    <lineage>
        <taxon>Eukaryota</taxon>
        <taxon>Metazoa</taxon>
        <taxon>Chordata</taxon>
        <taxon>Craniata</taxon>
        <taxon>Vertebrata</taxon>
        <taxon>Euteleostomi</taxon>
        <taxon>Archelosauria</taxon>
        <taxon>Archosauria</taxon>
        <taxon>Dinosauria</taxon>
        <taxon>Saurischia</taxon>
        <taxon>Theropoda</taxon>
        <taxon>Coelurosauria</taxon>
        <taxon>Aves</taxon>
        <taxon>Neognathae</taxon>
        <taxon>Neoaves</taxon>
        <taxon>Aequornithes</taxon>
        <taxon>Ciconiiformes</taxon>
        <taxon>Ciconiidae</taxon>
        <taxon>Mycteria</taxon>
    </lineage>
</organism>
<protein>
    <recommendedName>
        <fullName evidence="3">Reverse transcriptase domain-containing protein</fullName>
    </recommendedName>
</protein>
<dbReference type="SUPFAM" id="SSF56672">
    <property type="entry name" value="DNA/RNA polymerases"/>
    <property type="match status" value="1"/>
</dbReference>
<gene>
    <name evidence="4" type="ORF">QYF61_000677</name>
</gene>
<evidence type="ECO:0000256" key="1">
    <source>
        <dbReference type="SAM" id="MobiDB-lite"/>
    </source>
</evidence>
<dbReference type="InterPro" id="IPR043502">
    <property type="entry name" value="DNA/RNA_pol_sf"/>
</dbReference>
<dbReference type="InterPro" id="IPR000477">
    <property type="entry name" value="RT_dom"/>
</dbReference>
<proteinExistence type="predicted"/>